<dbReference type="eggNOG" id="KOG2160">
    <property type="taxonomic scope" value="Eukaryota"/>
</dbReference>
<dbReference type="PANTHER" id="PTHR19316:SF18">
    <property type="entry name" value="HSP70-BINDING PROTEIN 1"/>
    <property type="match status" value="1"/>
</dbReference>
<dbReference type="FunCoup" id="J0LJS8">
    <property type="interactions" value="45"/>
</dbReference>
<evidence type="ECO:0000313" key="5">
    <source>
        <dbReference type="Proteomes" id="UP000006514"/>
    </source>
</evidence>
<dbReference type="GO" id="GO:0005783">
    <property type="term" value="C:endoplasmic reticulum"/>
    <property type="evidence" value="ECO:0007669"/>
    <property type="project" value="TreeGrafter"/>
</dbReference>
<dbReference type="InterPro" id="IPR013918">
    <property type="entry name" value="Nucleotide_exch_fac_Fes1"/>
</dbReference>
<dbReference type="EMBL" id="JH687798">
    <property type="protein sequence ID" value="EJD40870.1"/>
    <property type="molecule type" value="Genomic_DNA"/>
</dbReference>
<proteinExistence type="inferred from homology"/>
<protein>
    <submittedName>
        <fullName evidence="4">Fes1-domain-containing protein</fullName>
    </submittedName>
</protein>
<gene>
    <name evidence="4" type="ORF">AURDEDRAFT_115730</name>
</gene>
<evidence type="ECO:0000256" key="2">
    <source>
        <dbReference type="ARBA" id="ARBA00022737"/>
    </source>
</evidence>
<dbReference type="InterPro" id="IPR016024">
    <property type="entry name" value="ARM-type_fold"/>
</dbReference>
<dbReference type="OMA" id="LHWSIAN"/>
<dbReference type="InterPro" id="IPR000357">
    <property type="entry name" value="HEAT"/>
</dbReference>
<reference evidence="5" key="1">
    <citation type="journal article" date="2012" name="Science">
        <title>The Paleozoic origin of enzymatic lignin decomposition reconstructed from 31 fungal genomes.</title>
        <authorList>
            <person name="Floudas D."/>
            <person name="Binder M."/>
            <person name="Riley R."/>
            <person name="Barry K."/>
            <person name="Blanchette R.A."/>
            <person name="Henrissat B."/>
            <person name="Martinez A.T."/>
            <person name="Otillar R."/>
            <person name="Spatafora J.W."/>
            <person name="Yadav J.S."/>
            <person name="Aerts A."/>
            <person name="Benoit I."/>
            <person name="Boyd A."/>
            <person name="Carlson A."/>
            <person name="Copeland A."/>
            <person name="Coutinho P.M."/>
            <person name="de Vries R.P."/>
            <person name="Ferreira P."/>
            <person name="Findley K."/>
            <person name="Foster B."/>
            <person name="Gaskell J."/>
            <person name="Glotzer D."/>
            <person name="Gorecki P."/>
            <person name="Heitman J."/>
            <person name="Hesse C."/>
            <person name="Hori C."/>
            <person name="Igarashi K."/>
            <person name="Jurgens J.A."/>
            <person name="Kallen N."/>
            <person name="Kersten P."/>
            <person name="Kohler A."/>
            <person name="Kuees U."/>
            <person name="Kumar T.K.A."/>
            <person name="Kuo A."/>
            <person name="LaButti K."/>
            <person name="Larrondo L.F."/>
            <person name="Lindquist E."/>
            <person name="Ling A."/>
            <person name="Lombard V."/>
            <person name="Lucas S."/>
            <person name="Lundell T."/>
            <person name="Martin R."/>
            <person name="McLaughlin D.J."/>
            <person name="Morgenstern I."/>
            <person name="Morin E."/>
            <person name="Murat C."/>
            <person name="Nagy L.G."/>
            <person name="Nolan M."/>
            <person name="Ohm R.A."/>
            <person name="Patyshakuliyeva A."/>
            <person name="Rokas A."/>
            <person name="Ruiz-Duenas F.J."/>
            <person name="Sabat G."/>
            <person name="Salamov A."/>
            <person name="Samejima M."/>
            <person name="Schmutz J."/>
            <person name="Slot J.C."/>
            <person name="St John F."/>
            <person name="Stenlid J."/>
            <person name="Sun H."/>
            <person name="Sun S."/>
            <person name="Syed K."/>
            <person name="Tsang A."/>
            <person name="Wiebenga A."/>
            <person name="Young D."/>
            <person name="Pisabarro A."/>
            <person name="Eastwood D.C."/>
            <person name="Martin F."/>
            <person name="Cullen D."/>
            <person name="Grigoriev I.V."/>
            <person name="Hibbett D.S."/>
        </authorList>
    </citation>
    <scope>NUCLEOTIDE SEQUENCE [LARGE SCALE GENOMIC DNA]</scope>
    <source>
        <strain evidence="5">TFB10046</strain>
    </source>
</reference>
<dbReference type="AlphaFoldDB" id="J0LJS8"/>
<dbReference type="PANTHER" id="PTHR19316">
    <property type="entry name" value="PROTEIN FOLDING REGULATOR"/>
    <property type="match status" value="1"/>
</dbReference>
<dbReference type="Proteomes" id="UP000006514">
    <property type="component" value="Unassembled WGS sequence"/>
</dbReference>
<dbReference type="Gene3D" id="1.25.10.10">
    <property type="entry name" value="Leucine-rich Repeat Variant"/>
    <property type="match status" value="1"/>
</dbReference>
<keyword evidence="5" id="KW-1185">Reference proteome</keyword>
<evidence type="ECO:0000256" key="1">
    <source>
        <dbReference type="ARBA" id="ARBA00011045"/>
    </source>
</evidence>
<dbReference type="GO" id="GO:0000774">
    <property type="term" value="F:adenyl-nucleotide exchange factor activity"/>
    <property type="evidence" value="ECO:0007669"/>
    <property type="project" value="TreeGrafter"/>
</dbReference>
<dbReference type="SUPFAM" id="SSF48371">
    <property type="entry name" value="ARM repeat"/>
    <property type="match status" value="1"/>
</dbReference>
<dbReference type="Pfam" id="PF02985">
    <property type="entry name" value="HEAT"/>
    <property type="match status" value="1"/>
</dbReference>
<evidence type="ECO:0000259" key="3">
    <source>
        <dbReference type="Pfam" id="PF08609"/>
    </source>
</evidence>
<name>J0LJS8_AURST</name>
<feature type="domain" description="Nucleotide exchange factor Fes1" evidence="3">
    <location>
        <begin position="1"/>
        <end position="84"/>
    </location>
</feature>
<keyword evidence="2" id="KW-0677">Repeat</keyword>
<sequence length="309" mass="33646">MQTLLRWGLENSNPDELVAQAQAHASQQPLDPGIIDHILGKPDAVQMKEALELALDDSKTEDERVGALDHLEMLIESIDNANDMTKLNMWTPLLSLLSPGANSEPIVVNTLWVLGTAVQNNPRAQADFLSRDPIPLLLSSISESPSAEVRAKALYCLAGLLKFSEPAVSRLEELDGWALLKRCLQDDNLPIRRKTAFLFNSLLLPATQEGDPLSPHVQRMTSTAPLARSALTKHGVLQTMLNAVNVDEPDEDLADKIVRVFLMFVQAGGVLDGPVREGVQKLVRTKGGSSETWGLTAGEWKELGQGVGL</sequence>
<comment type="similarity">
    <text evidence="1">Belongs to the FES1 family.</text>
</comment>
<dbReference type="OrthoDB" id="10250458at2759"/>
<dbReference type="InterPro" id="IPR011989">
    <property type="entry name" value="ARM-like"/>
</dbReference>
<dbReference type="InParanoid" id="J0LJS8"/>
<accession>J0LJS8</accession>
<organism evidence="4 5">
    <name type="scientific">Auricularia subglabra (strain TFB-10046 / SS5)</name>
    <name type="common">White-rot fungus</name>
    <name type="synonym">Auricularia delicata (strain TFB10046)</name>
    <dbReference type="NCBI Taxonomy" id="717982"/>
    <lineage>
        <taxon>Eukaryota</taxon>
        <taxon>Fungi</taxon>
        <taxon>Dikarya</taxon>
        <taxon>Basidiomycota</taxon>
        <taxon>Agaricomycotina</taxon>
        <taxon>Agaricomycetes</taxon>
        <taxon>Auriculariales</taxon>
        <taxon>Auriculariaceae</taxon>
        <taxon>Auricularia</taxon>
    </lineage>
</organism>
<dbReference type="Pfam" id="PF08609">
    <property type="entry name" value="Fes1"/>
    <property type="match status" value="1"/>
</dbReference>
<evidence type="ECO:0000313" key="4">
    <source>
        <dbReference type="EMBL" id="EJD40870.1"/>
    </source>
</evidence>
<dbReference type="KEGG" id="adl:AURDEDRAFT_115730"/>
<dbReference type="InterPro" id="IPR050693">
    <property type="entry name" value="Hsp70_NEF-Inhibitors"/>
</dbReference>